<feature type="compositionally biased region" description="Low complexity" evidence="1">
    <location>
        <begin position="959"/>
        <end position="969"/>
    </location>
</feature>
<feature type="compositionally biased region" description="Low complexity" evidence="1">
    <location>
        <begin position="881"/>
        <end position="904"/>
    </location>
</feature>
<feature type="compositionally biased region" description="Polar residues" evidence="1">
    <location>
        <begin position="7"/>
        <end position="30"/>
    </location>
</feature>
<dbReference type="GeneID" id="37016237"/>
<dbReference type="PANTHER" id="PTHR37327:SF1">
    <property type="entry name" value="MICROTUBULE INTERACTING AND TRANSPORT DOMAIN-CONTAINING PROTEIN"/>
    <property type="match status" value="1"/>
</dbReference>
<feature type="compositionally biased region" description="Basic and acidic residues" evidence="1">
    <location>
        <begin position="218"/>
        <end position="237"/>
    </location>
</feature>
<dbReference type="STRING" id="1684307.A0A316U017"/>
<feature type="compositionally biased region" description="Polar residues" evidence="1">
    <location>
        <begin position="696"/>
        <end position="751"/>
    </location>
</feature>
<gene>
    <name evidence="2" type="ORF">BCV69DRAFT_300922</name>
</gene>
<feature type="compositionally biased region" description="Polar residues" evidence="1">
    <location>
        <begin position="238"/>
        <end position="247"/>
    </location>
</feature>
<evidence type="ECO:0000313" key="3">
    <source>
        <dbReference type="Proteomes" id="UP000245942"/>
    </source>
</evidence>
<keyword evidence="3" id="KW-1185">Reference proteome</keyword>
<feature type="compositionally biased region" description="Polar residues" evidence="1">
    <location>
        <begin position="256"/>
        <end position="266"/>
    </location>
</feature>
<feature type="compositionally biased region" description="Polar residues" evidence="1">
    <location>
        <begin position="38"/>
        <end position="49"/>
    </location>
</feature>
<feature type="compositionally biased region" description="Polar residues" evidence="1">
    <location>
        <begin position="85"/>
        <end position="104"/>
    </location>
</feature>
<feature type="compositionally biased region" description="Basic and acidic residues" evidence="1">
    <location>
        <begin position="609"/>
        <end position="618"/>
    </location>
</feature>
<feature type="region of interest" description="Disordered" evidence="1">
    <location>
        <begin position="639"/>
        <end position="1051"/>
    </location>
</feature>
<accession>A0A316U017</accession>
<dbReference type="PANTHER" id="PTHR37327">
    <property type="entry name" value="CHROMOSOME 1, WHOLE GENOME SHOTGUN SEQUENCE"/>
    <property type="match status" value="1"/>
</dbReference>
<feature type="compositionally biased region" description="Polar residues" evidence="1">
    <location>
        <begin position="784"/>
        <end position="799"/>
    </location>
</feature>
<evidence type="ECO:0008006" key="4">
    <source>
        <dbReference type="Google" id="ProtNLM"/>
    </source>
</evidence>
<dbReference type="OrthoDB" id="2245455at2759"/>
<feature type="region of interest" description="Disordered" evidence="1">
    <location>
        <begin position="1"/>
        <end position="361"/>
    </location>
</feature>
<dbReference type="Gene3D" id="1.20.58.80">
    <property type="entry name" value="Phosphotransferase system, lactose/cellobiose-type IIA subunit"/>
    <property type="match status" value="1"/>
</dbReference>
<dbReference type="InterPro" id="IPR036181">
    <property type="entry name" value="MIT_dom_sf"/>
</dbReference>
<organism evidence="2 3">
    <name type="scientific">Pseudomicrostroma glucosiphilum</name>
    <dbReference type="NCBI Taxonomy" id="1684307"/>
    <lineage>
        <taxon>Eukaryota</taxon>
        <taxon>Fungi</taxon>
        <taxon>Dikarya</taxon>
        <taxon>Basidiomycota</taxon>
        <taxon>Ustilaginomycotina</taxon>
        <taxon>Exobasidiomycetes</taxon>
        <taxon>Microstromatales</taxon>
        <taxon>Microstromatales incertae sedis</taxon>
        <taxon>Pseudomicrostroma</taxon>
    </lineage>
</organism>
<protein>
    <recommendedName>
        <fullName evidence="4">MIT domain-containing protein</fullName>
    </recommendedName>
</protein>
<dbReference type="RefSeq" id="XP_025345926.1">
    <property type="nucleotide sequence ID" value="XM_025494503.1"/>
</dbReference>
<dbReference type="SUPFAM" id="SSF116846">
    <property type="entry name" value="MIT domain"/>
    <property type="match status" value="1"/>
</dbReference>
<feature type="region of interest" description="Disordered" evidence="1">
    <location>
        <begin position="402"/>
        <end position="521"/>
    </location>
</feature>
<feature type="compositionally biased region" description="Polar residues" evidence="1">
    <location>
        <begin position="502"/>
        <end position="518"/>
    </location>
</feature>
<evidence type="ECO:0000256" key="1">
    <source>
        <dbReference type="SAM" id="MobiDB-lite"/>
    </source>
</evidence>
<dbReference type="EMBL" id="KZ819334">
    <property type="protein sequence ID" value="PWN18766.1"/>
    <property type="molecule type" value="Genomic_DNA"/>
</dbReference>
<feature type="compositionally biased region" description="Polar residues" evidence="1">
    <location>
        <begin position="201"/>
        <end position="217"/>
    </location>
</feature>
<reference evidence="2 3" key="1">
    <citation type="journal article" date="2018" name="Mol. Biol. Evol.">
        <title>Broad Genomic Sampling Reveals a Smut Pathogenic Ancestry of the Fungal Clade Ustilaginomycotina.</title>
        <authorList>
            <person name="Kijpornyongpan T."/>
            <person name="Mondo S.J."/>
            <person name="Barry K."/>
            <person name="Sandor L."/>
            <person name="Lee J."/>
            <person name="Lipzen A."/>
            <person name="Pangilinan J."/>
            <person name="LaButti K."/>
            <person name="Hainaut M."/>
            <person name="Henrissat B."/>
            <person name="Grigoriev I.V."/>
            <person name="Spatafora J.W."/>
            <person name="Aime M.C."/>
        </authorList>
    </citation>
    <scope>NUCLEOTIDE SEQUENCE [LARGE SCALE GENOMIC DNA]</scope>
    <source>
        <strain evidence="2 3">MCA 4718</strain>
    </source>
</reference>
<feature type="compositionally biased region" description="Polar residues" evidence="1">
    <location>
        <begin position="1030"/>
        <end position="1040"/>
    </location>
</feature>
<feature type="compositionally biased region" description="Polar residues" evidence="1">
    <location>
        <begin position="987"/>
        <end position="997"/>
    </location>
</feature>
<sequence>MTEKQTPDTSDPRGTSSDRTSPDHYTSGSFLSLDEPNTPLSDSSFSQGHSDLEGRAAGAGPDVDVWNPGTATTHPYADASVYAYPSNQQQHRNTSSPSATFRSTQIRRKAEEPGMIDTESSYGRTTGTGEEVSMDSGVSVLDGDRQKSTRGTPLGQQMGRKSSTGMLPSPPAALMGGLGLDFSGEPSSRAALSEAQEFPSAASSDRPGTSEGVSPSRSRGEPQRPAELGRERRRGASDSRTPTLRTVQSERRPLSLFSSAAGGSQRDQARALAMEGQGREANGLSAAGPSTVKPGRLSRLYYNPPDGPSVSGLSAATDKRISSQTQHSDPPGRRLAFGYRAPSHSPGPYTAKGDVNEPRRSVSAMGSYDHFLNRDGHAAGSPRSATAGAKELILPSISASKRLTARQEVPVKREDAARSAGAPQTTVNSFGAAPALRSVSSQILKGRPEVANTGNARIRSPEGESLPRSGDPLNVEKAINTKARTVDTGGGRTTTRLKRQSGHPSSTDADPISPTSPVSPRRADALTDAQIVEMGAIGEQTPASLLPADGSPLSSKNVLTIALAKAQSAVTFDSNNAVPEAVEAYAQAVRLLQEVMQRITPKPGSSKKSNREDERRRLKVIHDTYTERIRLLAMLYDSEGEEPADQGEPADESLEVMPSRSSAIPDGARRFAEQPQVDESTKASRQKDRRPIARGDSSSAKIPTSSEQSQPHTPLANDSQGALASTAQAGLYQAQQQSDTNSSYRSMNPGPSSGALDPRAKLTDPPSIRHPSSEDPPATPYYDANSSPAAGQDSRSPMLTTPDRFAQGHLAPSDAVARGSRPALNGPAGSDSSFTPTGAATEQAMPSPRMSNSPRGDGSSWPASGPHTLTADPMDSRSRSSESVSSQSSQRQRAATVASSSARAAAEDAVRQTLLVHPTTQNGTIRQRRKSPSIGGGINEAKEEDAEGSPRSSDEHFGASAAAMRAELSAQRRRALSQPGNRPELNPTGSYLGTATAQAPPVPRLKNGRSLPGPIVTMTAQSGLAPPNGDANSASGQYRQSYRMPSPGLSSPSPYHAVMERGVSASPEFSTAQATDPSWASPHPASVGGDGLAELFPSGLSSLQALGSASYTLSQITACPRLRVAAPSLLQDFCEPLPPQTQNAALGPYRAIKAMDTSISKGGFVTNKLCVPSSLWQASGLRLTALETKVRLIEIVTNGIDAVEKSGAYLLHNSPGVRQPGLAAVQASAFAKQLEDFEVLLVEVQNGLAKKLGISEYAAGTAGKKGGSSFNVLSSKLTRSIDRFAQQTTSGKNLDSPAAYVDSLQRLFRKAQILEAHLTGLLQSKSSSSTTTSANSSIAVEADTVEAYAALPSEIQRVIEAKLLRASDFFAQVIMKIVARDLHIMVEKSLKKASSGLVE</sequence>
<feature type="compositionally biased region" description="Acidic residues" evidence="1">
    <location>
        <begin position="639"/>
        <end position="654"/>
    </location>
</feature>
<evidence type="ECO:0000313" key="2">
    <source>
        <dbReference type="EMBL" id="PWN18766.1"/>
    </source>
</evidence>
<feature type="region of interest" description="Disordered" evidence="1">
    <location>
        <begin position="597"/>
        <end position="618"/>
    </location>
</feature>
<feature type="compositionally biased region" description="Basic and acidic residues" evidence="1">
    <location>
        <begin position="679"/>
        <end position="693"/>
    </location>
</feature>
<feature type="compositionally biased region" description="Polar residues" evidence="1">
    <location>
        <begin position="149"/>
        <end position="166"/>
    </location>
</feature>
<proteinExistence type="predicted"/>
<dbReference type="Proteomes" id="UP000245942">
    <property type="component" value="Unassembled WGS sequence"/>
</dbReference>
<name>A0A316U017_9BASI</name>
<feature type="compositionally biased region" description="Polar residues" evidence="1">
    <location>
        <begin position="118"/>
        <end position="128"/>
    </location>
</feature>
<feature type="compositionally biased region" description="Polar residues" evidence="1">
    <location>
        <begin position="830"/>
        <end position="840"/>
    </location>
</feature>